<evidence type="ECO:0000256" key="5">
    <source>
        <dbReference type="SAM" id="Phobius"/>
    </source>
</evidence>
<feature type="transmembrane region" description="Helical" evidence="5">
    <location>
        <begin position="99"/>
        <end position="121"/>
    </location>
</feature>
<evidence type="ECO:0000256" key="2">
    <source>
        <dbReference type="ARBA" id="ARBA00022692"/>
    </source>
</evidence>
<organism evidence="7 8">
    <name type="scientific">Candidatus Nomurabacteria bacterium RIFCSPHIGHO2_02_FULL_42_24</name>
    <dbReference type="NCBI Taxonomy" id="1801757"/>
    <lineage>
        <taxon>Bacteria</taxon>
        <taxon>Candidatus Nomuraibacteriota</taxon>
    </lineage>
</organism>
<dbReference type="InterPro" id="IPR011701">
    <property type="entry name" value="MFS"/>
</dbReference>
<feature type="transmembrane region" description="Helical" evidence="5">
    <location>
        <begin position="142"/>
        <end position="160"/>
    </location>
</feature>
<evidence type="ECO:0000259" key="6">
    <source>
        <dbReference type="PROSITE" id="PS50850"/>
    </source>
</evidence>
<feature type="transmembrane region" description="Helical" evidence="5">
    <location>
        <begin position="307"/>
        <end position="331"/>
    </location>
</feature>
<comment type="subcellular location">
    <subcellularLocation>
        <location evidence="1">Endomembrane system</location>
        <topology evidence="1">Multi-pass membrane protein</topology>
    </subcellularLocation>
</comment>
<dbReference type="EMBL" id="MFUH01000032">
    <property type="protein sequence ID" value="OGI81352.1"/>
    <property type="molecule type" value="Genomic_DNA"/>
</dbReference>
<feature type="transmembrane region" description="Helical" evidence="5">
    <location>
        <begin position="284"/>
        <end position="301"/>
    </location>
</feature>
<dbReference type="PROSITE" id="PS50850">
    <property type="entry name" value="MFS"/>
    <property type="match status" value="1"/>
</dbReference>
<feature type="transmembrane region" description="Helical" evidence="5">
    <location>
        <begin position="40"/>
        <end position="60"/>
    </location>
</feature>
<evidence type="ECO:0000313" key="7">
    <source>
        <dbReference type="EMBL" id="OGI81352.1"/>
    </source>
</evidence>
<evidence type="ECO:0000256" key="4">
    <source>
        <dbReference type="ARBA" id="ARBA00023136"/>
    </source>
</evidence>
<dbReference type="Gene3D" id="1.20.1250.20">
    <property type="entry name" value="MFS general substrate transporter like domains"/>
    <property type="match status" value="2"/>
</dbReference>
<feature type="transmembrane region" description="Helical" evidence="5">
    <location>
        <begin position="9"/>
        <end position="28"/>
    </location>
</feature>
<feature type="transmembrane region" description="Helical" evidence="5">
    <location>
        <begin position="376"/>
        <end position="395"/>
    </location>
</feature>
<dbReference type="InterPro" id="IPR036259">
    <property type="entry name" value="MFS_trans_sf"/>
</dbReference>
<feature type="transmembrane region" description="Helical" evidence="5">
    <location>
        <begin position="352"/>
        <end position="370"/>
    </location>
</feature>
<reference evidence="7 8" key="1">
    <citation type="journal article" date="2016" name="Nat. Commun.">
        <title>Thousands of microbial genomes shed light on interconnected biogeochemical processes in an aquifer system.</title>
        <authorList>
            <person name="Anantharaman K."/>
            <person name="Brown C.T."/>
            <person name="Hug L.A."/>
            <person name="Sharon I."/>
            <person name="Castelle C.J."/>
            <person name="Probst A.J."/>
            <person name="Thomas B.C."/>
            <person name="Singh A."/>
            <person name="Wilkins M.J."/>
            <person name="Karaoz U."/>
            <person name="Brodie E.L."/>
            <person name="Williams K.H."/>
            <person name="Hubbard S.S."/>
            <person name="Banfield J.F."/>
        </authorList>
    </citation>
    <scope>NUCLEOTIDE SEQUENCE [LARGE SCALE GENOMIC DNA]</scope>
</reference>
<dbReference type="PANTHER" id="PTHR23519:SF1">
    <property type="entry name" value="AUTOPHAGY-RELATED PROTEIN 22"/>
    <property type="match status" value="1"/>
</dbReference>
<feature type="transmembrane region" description="Helical" evidence="5">
    <location>
        <begin position="72"/>
        <end position="93"/>
    </location>
</feature>
<protein>
    <recommendedName>
        <fullName evidence="6">Major facilitator superfamily (MFS) profile domain-containing protein</fullName>
    </recommendedName>
</protein>
<feature type="domain" description="Major facilitator superfamily (MFS) profile" evidence="6">
    <location>
        <begin position="217"/>
        <end position="406"/>
    </location>
</feature>
<dbReference type="PANTHER" id="PTHR23519">
    <property type="entry name" value="AUTOPHAGY-RELATED PROTEIN 22"/>
    <property type="match status" value="1"/>
</dbReference>
<evidence type="ECO:0000256" key="1">
    <source>
        <dbReference type="ARBA" id="ARBA00004127"/>
    </source>
</evidence>
<gene>
    <name evidence="7" type="ORF">A3B93_01205</name>
</gene>
<dbReference type="InterPro" id="IPR020846">
    <property type="entry name" value="MFS_dom"/>
</dbReference>
<keyword evidence="2 5" id="KW-0812">Transmembrane</keyword>
<keyword evidence="3 5" id="KW-1133">Transmembrane helix</keyword>
<dbReference type="Pfam" id="PF07690">
    <property type="entry name" value="MFS_1"/>
    <property type="match status" value="1"/>
</dbReference>
<dbReference type="GO" id="GO:0012505">
    <property type="term" value="C:endomembrane system"/>
    <property type="evidence" value="ECO:0007669"/>
    <property type="project" value="UniProtKB-SubCell"/>
</dbReference>
<proteinExistence type="predicted"/>
<feature type="transmembrane region" description="Helical" evidence="5">
    <location>
        <begin position="166"/>
        <end position="185"/>
    </location>
</feature>
<evidence type="ECO:0000313" key="8">
    <source>
        <dbReference type="Proteomes" id="UP000179880"/>
    </source>
</evidence>
<accession>A0A1F6WHM1</accession>
<keyword evidence="4 5" id="KW-0472">Membrane</keyword>
<evidence type="ECO:0000256" key="3">
    <source>
        <dbReference type="ARBA" id="ARBA00022989"/>
    </source>
</evidence>
<feature type="transmembrane region" description="Helical" evidence="5">
    <location>
        <begin position="257"/>
        <end position="277"/>
    </location>
</feature>
<feature type="transmembrane region" description="Helical" evidence="5">
    <location>
        <begin position="212"/>
        <end position="237"/>
    </location>
</feature>
<sequence length="406" mass="45523">MNKKNLFKWCLYDFANSFVFINFLLYFSTWMVVDGGLSDFWYNAIFAISSILLFLSAPTLASFTDKYGGRKYLLNFATIGTFLGYGLATVFAYLGTQYIFIIAICFLLGQYFYQLSFVFYNTLIEDVADIEHRARASGIGQFSNSLGQVAGLLIALPLSATRLQPLFPSLILFILLALPMMIYFIDSKPKNNGLNIAILKGGEKEYFRKMKIFFSVSIAVPMLVSFFFFNDALITISNNYPIYMERVFGVSDNIKNYLLLAVLLMSATGGIISGWVADKIGVLKALKFILIGWIILIPLIATSKTLISLSIFSSLVGLLIGSVWTVTRAYLSEILKKEELGYGFSFYTIAERFATLFGPLTWGGIIAVLGTQHTSYRIAMLSMTAFVIVGLIILLKWKREPKLLKV</sequence>
<dbReference type="SUPFAM" id="SSF103473">
    <property type="entry name" value="MFS general substrate transporter"/>
    <property type="match status" value="1"/>
</dbReference>
<dbReference type="Proteomes" id="UP000179880">
    <property type="component" value="Unassembled WGS sequence"/>
</dbReference>
<name>A0A1F6WHM1_9BACT</name>
<dbReference type="AlphaFoldDB" id="A0A1F6WHM1"/>
<dbReference type="GO" id="GO:0022857">
    <property type="term" value="F:transmembrane transporter activity"/>
    <property type="evidence" value="ECO:0007669"/>
    <property type="project" value="InterPro"/>
</dbReference>
<dbReference type="InterPro" id="IPR050495">
    <property type="entry name" value="ATG22/LtaA_families"/>
</dbReference>
<comment type="caution">
    <text evidence="7">The sequence shown here is derived from an EMBL/GenBank/DDBJ whole genome shotgun (WGS) entry which is preliminary data.</text>
</comment>